<dbReference type="EMBL" id="BPLQ01007798">
    <property type="protein sequence ID" value="GIY32435.1"/>
    <property type="molecule type" value="Genomic_DNA"/>
</dbReference>
<protein>
    <submittedName>
        <fullName evidence="2">Uncharacterized protein</fullName>
    </submittedName>
</protein>
<organism evidence="2 3">
    <name type="scientific">Caerostris darwini</name>
    <dbReference type="NCBI Taxonomy" id="1538125"/>
    <lineage>
        <taxon>Eukaryota</taxon>
        <taxon>Metazoa</taxon>
        <taxon>Ecdysozoa</taxon>
        <taxon>Arthropoda</taxon>
        <taxon>Chelicerata</taxon>
        <taxon>Arachnida</taxon>
        <taxon>Araneae</taxon>
        <taxon>Araneomorphae</taxon>
        <taxon>Entelegynae</taxon>
        <taxon>Araneoidea</taxon>
        <taxon>Araneidae</taxon>
        <taxon>Caerostris</taxon>
    </lineage>
</organism>
<evidence type="ECO:0000313" key="2">
    <source>
        <dbReference type="EMBL" id="GIY32435.1"/>
    </source>
</evidence>
<evidence type="ECO:0000313" key="3">
    <source>
        <dbReference type="Proteomes" id="UP001054837"/>
    </source>
</evidence>
<feature type="region of interest" description="Disordered" evidence="1">
    <location>
        <begin position="32"/>
        <end position="60"/>
    </location>
</feature>
<gene>
    <name evidence="2" type="ORF">CDAR_241631</name>
</gene>
<dbReference type="AlphaFoldDB" id="A0AAV4SIW7"/>
<dbReference type="Proteomes" id="UP001054837">
    <property type="component" value="Unassembled WGS sequence"/>
</dbReference>
<proteinExistence type="predicted"/>
<keyword evidence="3" id="KW-1185">Reference proteome</keyword>
<sequence>MLKVKKIKEGMWIEKEFKKRSETNVSMLTVETGMKKNVAKNSSLDPKRRGNSKETQQASQTELRAISTVECYNKFLARKFSIGFEGKENSSLDPKRKVNNKETQQASQTELIKAYSESGYNKSAARKFSTLLKVEGGWEKTQHLNRAERFHVYSNLYRQNLSNEVKEEGECWKTSPLDSHRKLMGFNPLNATSV</sequence>
<accession>A0AAV4SIW7</accession>
<comment type="caution">
    <text evidence="2">The sequence shown here is derived from an EMBL/GenBank/DDBJ whole genome shotgun (WGS) entry which is preliminary data.</text>
</comment>
<evidence type="ECO:0000256" key="1">
    <source>
        <dbReference type="SAM" id="MobiDB-lite"/>
    </source>
</evidence>
<feature type="region of interest" description="Disordered" evidence="1">
    <location>
        <begin position="87"/>
        <end position="107"/>
    </location>
</feature>
<name>A0AAV4SIW7_9ARAC</name>
<feature type="compositionally biased region" description="Basic and acidic residues" evidence="1">
    <location>
        <begin position="87"/>
        <end position="100"/>
    </location>
</feature>
<reference evidence="2 3" key="1">
    <citation type="submission" date="2021-06" db="EMBL/GenBank/DDBJ databases">
        <title>Caerostris darwini draft genome.</title>
        <authorList>
            <person name="Kono N."/>
            <person name="Arakawa K."/>
        </authorList>
    </citation>
    <scope>NUCLEOTIDE SEQUENCE [LARGE SCALE GENOMIC DNA]</scope>
</reference>